<proteinExistence type="inferred from homology"/>
<evidence type="ECO:0000256" key="5">
    <source>
        <dbReference type="ARBA" id="ARBA00023239"/>
    </source>
</evidence>
<dbReference type="GO" id="GO:0071555">
    <property type="term" value="P:cell wall organization"/>
    <property type="evidence" value="ECO:0007669"/>
    <property type="project" value="UniProtKB-KW"/>
</dbReference>
<organism evidence="9 10">
    <name type="scientific">Brachybacterium aquaticum</name>
    <dbReference type="NCBI Taxonomy" id="1432564"/>
    <lineage>
        <taxon>Bacteria</taxon>
        <taxon>Bacillati</taxon>
        <taxon>Actinomycetota</taxon>
        <taxon>Actinomycetes</taxon>
        <taxon>Micrococcales</taxon>
        <taxon>Dermabacteraceae</taxon>
        <taxon>Brachybacterium</taxon>
    </lineage>
</organism>
<comment type="caution">
    <text evidence="9">The sequence shown here is derived from an EMBL/GenBank/DDBJ whole genome shotgun (WGS) entry which is preliminary data.</text>
</comment>
<feature type="compositionally biased region" description="Basic and acidic residues" evidence="8">
    <location>
        <begin position="24"/>
        <end position="41"/>
    </location>
</feature>
<feature type="site" description="Important for catalytic activity" evidence="7">
    <location>
        <position position="273"/>
    </location>
</feature>
<keyword evidence="5 7" id="KW-0456">Lyase</keyword>
<evidence type="ECO:0000313" key="9">
    <source>
        <dbReference type="EMBL" id="MBB5831400.1"/>
    </source>
</evidence>
<comment type="function">
    <text evidence="7">Functions as a peptidoglycan terminase that cleaves nascent peptidoglycan strands endolytically to terminate their elongation.</text>
</comment>
<comment type="similarity">
    <text evidence="7">Belongs to the transglycosylase MltG family.</text>
</comment>
<dbReference type="CDD" id="cd08010">
    <property type="entry name" value="MltG_like"/>
    <property type="match status" value="1"/>
</dbReference>
<evidence type="ECO:0000313" key="10">
    <source>
        <dbReference type="Proteomes" id="UP000588158"/>
    </source>
</evidence>
<dbReference type="AlphaFoldDB" id="A0A841ADR4"/>
<dbReference type="GO" id="GO:0005886">
    <property type="term" value="C:plasma membrane"/>
    <property type="evidence" value="ECO:0007669"/>
    <property type="project" value="UniProtKB-SubCell"/>
</dbReference>
<feature type="region of interest" description="Disordered" evidence="8">
    <location>
        <begin position="1"/>
        <end position="47"/>
    </location>
</feature>
<dbReference type="PANTHER" id="PTHR30518:SF2">
    <property type="entry name" value="ENDOLYTIC MUREIN TRANSGLYCOSYLASE"/>
    <property type="match status" value="1"/>
</dbReference>
<dbReference type="RefSeq" id="WP_184324877.1">
    <property type="nucleotide sequence ID" value="NZ_JACHLZ010000001.1"/>
</dbReference>
<comment type="catalytic activity">
    <reaction evidence="7">
        <text>a peptidoglycan chain = a peptidoglycan chain with N-acetyl-1,6-anhydromuramyl-[peptide] at the reducing end + a peptidoglycan chain with N-acetylglucosamine at the non-reducing end.</text>
        <dbReference type="EC" id="4.2.2.29"/>
    </reaction>
</comment>
<keyword evidence="4 7" id="KW-0472">Membrane</keyword>
<dbReference type="EC" id="4.2.2.29" evidence="7"/>
<sequence length="402" mass="43927">MNDEDLSLDELAESQNGGTDGSDDGEHPEDPGPERPGQRGEPRRRRRGGFVRSILPVLLVLAVLAGLGVGGYQGYRWVTSNVSVAQEDPEFPGPGSGEALVEVAHGDTGTDIAGTLVEQGVIKTTSPFVTIFSSTPEASRIEPGVYRLKKEMKSSDALTMLLDPANLAGFRVIIPEGKRLTEIWAQLAEETDIPVEDFEAAAKDYTSYGIPENPAKSMEGYLWPGRYDILEDATAQDVIQMMWDRMEEQLTQRDIPQDQWHTTLTYASLAEMEVRNPEDYGKVVRTIHNRLEGVGEAKGTPMRLQFDSTVHYVTGKSASVGTTDAERATDSPYNTYLKDGLPPGPIAAPGAQALDAAANPPPGDWLYFVSVNTDTGETKFAATWAEHQENVKEWQAWANSRG</sequence>
<dbReference type="Gene3D" id="3.30.160.60">
    <property type="entry name" value="Classic Zinc Finger"/>
    <property type="match status" value="1"/>
</dbReference>
<gene>
    <name evidence="7" type="primary">mltG</name>
    <name evidence="9" type="ORF">HNR70_001213</name>
</gene>
<dbReference type="GO" id="GO:0008932">
    <property type="term" value="F:lytic endotransglycosylase activity"/>
    <property type="evidence" value="ECO:0007669"/>
    <property type="project" value="UniProtKB-UniRule"/>
</dbReference>
<evidence type="ECO:0000256" key="1">
    <source>
        <dbReference type="ARBA" id="ARBA00022475"/>
    </source>
</evidence>
<name>A0A841ADR4_9MICO</name>
<keyword evidence="6 7" id="KW-0961">Cell wall biogenesis/degradation</keyword>
<feature type="compositionally biased region" description="Acidic residues" evidence="8">
    <location>
        <begin position="1"/>
        <end position="12"/>
    </location>
</feature>
<dbReference type="Pfam" id="PF02618">
    <property type="entry name" value="YceG"/>
    <property type="match status" value="1"/>
</dbReference>
<dbReference type="Gene3D" id="3.30.1490.480">
    <property type="entry name" value="Endolytic murein transglycosylase"/>
    <property type="match status" value="1"/>
</dbReference>
<dbReference type="PANTHER" id="PTHR30518">
    <property type="entry name" value="ENDOLYTIC MUREIN TRANSGLYCOSYLASE"/>
    <property type="match status" value="1"/>
</dbReference>
<evidence type="ECO:0000256" key="3">
    <source>
        <dbReference type="ARBA" id="ARBA00022989"/>
    </source>
</evidence>
<protein>
    <recommendedName>
        <fullName evidence="7">Endolytic murein transglycosylase</fullName>
        <ecNumber evidence="7">4.2.2.29</ecNumber>
    </recommendedName>
    <alternativeName>
        <fullName evidence="7">Peptidoglycan lytic transglycosylase</fullName>
    </alternativeName>
    <alternativeName>
        <fullName evidence="7">Peptidoglycan polymerization terminase</fullName>
    </alternativeName>
</protein>
<keyword evidence="3 7" id="KW-1133">Transmembrane helix</keyword>
<dbReference type="GO" id="GO:0009252">
    <property type="term" value="P:peptidoglycan biosynthetic process"/>
    <property type="evidence" value="ECO:0007669"/>
    <property type="project" value="UniProtKB-UniRule"/>
</dbReference>
<keyword evidence="2 7" id="KW-0812">Transmembrane</keyword>
<evidence type="ECO:0000256" key="2">
    <source>
        <dbReference type="ARBA" id="ARBA00022692"/>
    </source>
</evidence>
<evidence type="ECO:0000256" key="7">
    <source>
        <dbReference type="HAMAP-Rule" id="MF_02065"/>
    </source>
</evidence>
<evidence type="ECO:0000256" key="4">
    <source>
        <dbReference type="ARBA" id="ARBA00023136"/>
    </source>
</evidence>
<keyword evidence="10" id="KW-1185">Reference proteome</keyword>
<dbReference type="Proteomes" id="UP000588158">
    <property type="component" value="Unassembled WGS sequence"/>
</dbReference>
<dbReference type="InterPro" id="IPR003770">
    <property type="entry name" value="MLTG-like"/>
</dbReference>
<dbReference type="NCBIfam" id="TIGR00247">
    <property type="entry name" value="endolytic transglycosylase MltG"/>
    <property type="match status" value="1"/>
</dbReference>
<reference evidence="9 10" key="1">
    <citation type="submission" date="2020-08" db="EMBL/GenBank/DDBJ databases">
        <title>Sequencing the genomes of 1000 actinobacteria strains.</title>
        <authorList>
            <person name="Klenk H.-P."/>
        </authorList>
    </citation>
    <scope>NUCLEOTIDE SEQUENCE [LARGE SCALE GENOMIC DNA]</scope>
    <source>
        <strain evidence="9 10">DSM 28796</strain>
    </source>
</reference>
<dbReference type="HAMAP" id="MF_02065">
    <property type="entry name" value="MltG"/>
    <property type="match status" value="1"/>
</dbReference>
<dbReference type="EMBL" id="JACHLZ010000001">
    <property type="protein sequence ID" value="MBB5831400.1"/>
    <property type="molecule type" value="Genomic_DNA"/>
</dbReference>
<comment type="subcellular location">
    <subcellularLocation>
        <location evidence="7">Cell membrane</location>
        <topology evidence="7">Single-pass membrane protein</topology>
    </subcellularLocation>
</comment>
<keyword evidence="1 7" id="KW-1003">Cell membrane</keyword>
<evidence type="ECO:0000256" key="6">
    <source>
        <dbReference type="ARBA" id="ARBA00023316"/>
    </source>
</evidence>
<evidence type="ECO:0000256" key="8">
    <source>
        <dbReference type="SAM" id="MobiDB-lite"/>
    </source>
</evidence>
<feature type="transmembrane region" description="Helical" evidence="7">
    <location>
        <begin position="49"/>
        <end position="72"/>
    </location>
</feature>
<accession>A0A841ADR4</accession>